<dbReference type="Gene3D" id="3.40.50.2000">
    <property type="entry name" value="Glycogen Phosphorylase B"/>
    <property type="match status" value="2"/>
</dbReference>
<dbReference type="AlphaFoldDB" id="A0A0K2WHD5"/>
<feature type="domain" description="Glycosyltransferase subfamily 4-like N-terminal" evidence="2">
    <location>
        <begin position="19"/>
        <end position="202"/>
    </location>
</feature>
<dbReference type="Pfam" id="PF13579">
    <property type="entry name" value="Glyco_trans_4_4"/>
    <property type="match status" value="1"/>
</dbReference>
<evidence type="ECO:0000313" key="3">
    <source>
        <dbReference type="EMBL" id="SDI45913.1"/>
    </source>
</evidence>
<evidence type="ECO:0000259" key="2">
    <source>
        <dbReference type="Pfam" id="PF13579"/>
    </source>
</evidence>
<evidence type="ECO:0000313" key="4">
    <source>
        <dbReference type="Proteomes" id="UP000182836"/>
    </source>
</evidence>
<organism evidence="3 4">
    <name type="scientific">Aneurinibacillus migulanus</name>
    <name type="common">Bacillus migulanus</name>
    <dbReference type="NCBI Taxonomy" id="47500"/>
    <lineage>
        <taxon>Bacteria</taxon>
        <taxon>Bacillati</taxon>
        <taxon>Bacillota</taxon>
        <taxon>Bacilli</taxon>
        <taxon>Bacillales</taxon>
        <taxon>Paenibacillaceae</taxon>
        <taxon>Aneurinibacillus group</taxon>
        <taxon>Aneurinibacillus</taxon>
    </lineage>
</organism>
<keyword evidence="3" id="KW-0808">Transferase</keyword>
<sequence length="434" mass="50122">MNIWIFNHYAIAPGASGGTRHYDLARELVKRNYNVTIFASSFSHQERKERYIPEPDMKWKEETYNGVRFVWIKTPEYKRNDWRRVANMLSYTVQSYMLGKKRNEKPDLIIGTLMHPLAALVGCMLARKYKCTFYFEERDLWPQTLIDLGKVSSNNPVVWMLRKLEHFLYRNARRIIVLFDKADQYVAGQGFDTEKVVYLPNGADLDRYKGDTLLSNDLERVFASLEGKLVVTYTGAHGIANHLDPILDAAGILKDRNNQIHFVMVGDGPEKQRLVERARQEKLTNITFVPPVKKEDIPTILLRSDIGVISMQDAEIYKWGFSLNKMYDYMAASLPIVLLCQLEETPIEMSGAGMKVSNPKQMAESLQFLALNRTALQQMGEKGRKYVENNHAWKKLAYRLMDVIEKDIPVRDINAVSVQAVRTLPKNERKEYNA</sequence>
<dbReference type="OrthoDB" id="9811902at2"/>
<dbReference type="SUPFAM" id="SSF53756">
    <property type="entry name" value="UDP-Glycosyltransferase/glycogen phosphorylase"/>
    <property type="match status" value="1"/>
</dbReference>
<dbReference type="InterPro" id="IPR001296">
    <property type="entry name" value="Glyco_trans_1"/>
</dbReference>
<accession>A0A0K2WHD5</accession>
<evidence type="ECO:0000259" key="1">
    <source>
        <dbReference type="Pfam" id="PF00534"/>
    </source>
</evidence>
<name>A0A0K2WHD5_ANEMI</name>
<reference evidence="3 4" key="1">
    <citation type="submission" date="2016-10" db="EMBL/GenBank/DDBJ databases">
        <authorList>
            <person name="de Groot N.N."/>
        </authorList>
    </citation>
    <scope>NUCLEOTIDE SEQUENCE [LARGE SCALE GENOMIC DNA]</scope>
    <source>
        <strain evidence="3 4">DSM 2895</strain>
    </source>
</reference>
<protein>
    <submittedName>
        <fullName evidence="3">Glycosyltransferase involved in cell wall bisynthesis</fullName>
    </submittedName>
</protein>
<dbReference type="GeneID" id="42304103"/>
<dbReference type="RefSeq" id="WP_052520632.1">
    <property type="nucleotide sequence ID" value="NZ_BJOA01000123.1"/>
</dbReference>
<feature type="domain" description="Glycosyl transferase family 1" evidence="1">
    <location>
        <begin position="224"/>
        <end position="385"/>
    </location>
</feature>
<dbReference type="EMBL" id="FNED01000004">
    <property type="protein sequence ID" value="SDI45913.1"/>
    <property type="molecule type" value="Genomic_DNA"/>
</dbReference>
<dbReference type="PANTHER" id="PTHR12526:SF622">
    <property type="entry name" value="GLYCOSYLTRANSFERASE (GROUP I)"/>
    <property type="match status" value="1"/>
</dbReference>
<dbReference type="InterPro" id="IPR028098">
    <property type="entry name" value="Glyco_trans_4-like_N"/>
</dbReference>
<dbReference type="Proteomes" id="UP000182836">
    <property type="component" value="Unassembled WGS sequence"/>
</dbReference>
<gene>
    <name evidence="3" type="ORF">SAMN04487909_10490</name>
</gene>
<dbReference type="Pfam" id="PF00534">
    <property type="entry name" value="Glycos_transf_1"/>
    <property type="match status" value="1"/>
</dbReference>
<dbReference type="PANTHER" id="PTHR12526">
    <property type="entry name" value="GLYCOSYLTRANSFERASE"/>
    <property type="match status" value="1"/>
</dbReference>
<proteinExistence type="predicted"/>
<dbReference type="GO" id="GO:0016757">
    <property type="term" value="F:glycosyltransferase activity"/>
    <property type="evidence" value="ECO:0007669"/>
    <property type="project" value="InterPro"/>
</dbReference>
<dbReference type="CDD" id="cd03794">
    <property type="entry name" value="GT4_WbuB-like"/>
    <property type="match status" value="1"/>
</dbReference>